<reference evidence="2 3" key="1">
    <citation type="submission" date="2018-06" db="EMBL/GenBank/DDBJ databases">
        <authorList>
            <consortium name="Pathogen Informatics"/>
            <person name="Doyle S."/>
        </authorList>
    </citation>
    <scope>NUCLEOTIDE SEQUENCE [LARGE SCALE GENOMIC DNA]</scope>
    <source>
        <strain evidence="2 3">NCTC9935</strain>
    </source>
</reference>
<dbReference type="Proteomes" id="UP000250192">
    <property type="component" value="Unassembled WGS sequence"/>
</dbReference>
<dbReference type="EMBL" id="UAPR01000002">
    <property type="protein sequence ID" value="SPT55295.1"/>
    <property type="molecule type" value="Genomic_DNA"/>
</dbReference>
<dbReference type="Pfam" id="PF09981">
    <property type="entry name" value="DUF2218"/>
    <property type="match status" value="1"/>
</dbReference>
<feature type="compositionally biased region" description="Polar residues" evidence="1">
    <location>
        <begin position="1"/>
        <end position="19"/>
    </location>
</feature>
<evidence type="ECO:0000256" key="1">
    <source>
        <dbReference type="SAM" id="MobiDB-lite"/>
    </source>
</evidence>
<feature type="region of interest" description="Disordered" evidence="1">
    <location>
        <begin position="1"/>
        <end position="83"/>
    </location>
</feature>
<dbReference type="InterPro" id="IPR014543">
    <property type="entry name" value="UCP028291"/>
</dbReference>
<feature type="compositionally biased region" description="Low complexity" evidence="1">
    <location>
        <begin position="48"/>
        <end position="70"/>
    </location>
</feature>
<evidence type="ECO:0000313" key="3">
    <source>
        <dbReference type="Proteomes" id="UP000250192"/>
    </source>
</evidence>
<evidence type="ECO:0000313" key="2">
    <source>
        <dbReference type="EMBL" id="SPT55295.1"/>
    </source>
</evidence>
<proteinExistence type="predicted"/>
<accession>A0A2X0U4V3</accession>
<dbReference type="GeneID" id="93758258"/>
<feature type="compositionally biased region" description="Polar residues" evidence="1">
    <location>
        <begin position="71"/>
        <end position="83"/>
    </location>
</feature>
<protein>
    <submittedName>
        <fullName evidence="2">Uncharacterized protein conserved in bacteria (DUF2218)</fullName>
    </submittedName>
</protein>
<dbReference type="RefSeq" id="WP_245907661.1">
    <property type="nucleotide sequence ID" value="NZ_CBDERX010000055.1"/>
</dbReference>
<sequence>MTQNETLSPRETGAPTTPKGTHHSPASPRNPATDTSVPATAKSEPHQAVSDAPAPASPAVSASPHASISATAQGGPQRSTAPASYPLISTATIATDRASRYGKQLVTHMAHKITGSWDGHTDTGYLLFDREGPVQGRFDVVASASALSIELRTLPERADRLESIVGIHLARFGARDSLAISWRRADGSEGTSQGPLTPEEVEAHARAKKAAREAAGNK</sequence>
<feature type="region of interest" description="Disordered" evidence="1">
    <location>
        <begin position="185"/>
        <end position="218"/>
    </location>
</feature>
<keyword evidence="3" id="KW-1185">Reference proteome</keyword>
<gene>
    <name evidence="2" type="ORF">NCTC9935_00792</name>
</gene>
<dbReference type="Gene3D" id="3.30.310.50">
    <property type="entry name" value="Alpha-D-phosphohexomutase, C-terminal domain"/>
    <property type="match status" value="1"/>
</dbReference>
<organism evidence="2 3">
    <name type="scientific">Schaalia odontolytica</name>
    <dbReference type="NCBI Taxonomy" id="1660"/>
    <lineage>
        <taxon>Bacteria</taxon>
        <taxon>Bacillati</taxon>
        <taxon>Actinomycetota</taxon>
        <taxon>Actinomycetes</taxon>
        <taxon>Actinomycetales</taxon>
        <taxon>Actinomycetaceae</taxon>
        <taxon>Schaalia</taxon>
    </lineage>
</organism>
<dbReference type="AlphaFoldDB" id="A0A2X0U4V3"/>
<dbReference type="STRING" id="1660.APY09_02420"/>
<name>A0A2X0U4V3_9ACTO</name>